<evidence type="ECO:0000256" key="1">
    <source>
        <dbReference type="SAM" id="MobiDB-lite"/>
    </source>
</evidence>
<dbReference type="InterPro" id="IPR036514">
    <property type="entry name" value="SGNH_hydro_sf"/>
</dbReference>
<dbReference type="InterPro" id="IPR013830">
    <property type="entry name" value="SGNH_hydro"/>
</dbReference>
<dbReference type="InterPro" id="IPR053140">
    <property type="entry name" value="GDSL_Rv0518-like"/>
</dbReference>
<feature type="region of interest" description="Disordered" evidence="1">
    <location>
        <begin position="146"/>
        <end position="168"/>
    </location>
</feature>
<protein>
    <submittedName>
        <fullName evidence="3">GDSL family lipase</fullName>
    </submittedName>
</protein>
<sequence>MDWVPTWGQAVSDYRGEGDEPDFDDVTVRMTLPASFGGSHARAQLSNRFADGPVRIGRAAIGVGDRIVPATFSGRSSVEIPAGMAMWTDPVELPVRHGDDVIVDVYLPEPTPYATAAGFRYDRSLPGEHTGAVPFPLEGSAPEAIDDSREFPAPNTTDEPEVELDGTGWSLPAGGPFLRTIEVAGAEPRAVLVAFGGSSTAMGWPQYAADLLPADARIAIVNRGISGNRVRLDAPPQTPSWGLAGLTRFDDDVLGTYGATHLVIAYNSNDWGLPGRVTSIDEMPTLEQLIAGYQELIDRAEEAGMTVILATITPLAPELRVDANREALRQGLNEWIRTSGHECADFDAAIRSASDPIRLQPEYAAPDDTHPNINGSKRLAQTMIEALDRLHV</sequence>
<gene>
    <name evidence="3" type="ORF">D7I44_03950</name>
</gene>
<evidence type="ECO:0000313" key="4">
    <source>
        <dbReference type="Proteomes" id="UP000275069"/>
    </source>
</evidence>
<accession>A0A387BWH4</accession>
<evidence type="ECO:0000259" key="2">
    <source>
        <dbReference type="Pfam" id="PF13472"/>
    </source>
</evidence>
<proteinExistence type="predicted"/>
<evidence type="ECO:0000313" key="3">
    <source>
        <dbReference type="EMBL" id="AYG05259.1"/>
    </source>
</evidence>
<dbReference type="OrthoDB" id="1828825at2"/>
<name>A0A387BWH4_9MICO</name>
<keyword evidence="4" id="KW-1185">Reference proteome</keyword>
<reference evidence="3 4" key="1">
    <citation type="submission" date="2018-09" db="EMBL/GenBank/DDBJ databases">
        <title>Genome sequencing of strain 2DFW10M-5.</title>
        <authorList>
            <person name="Heo J."/>
            <person name="Kim S.-J."/>
            <person name="Kwon S.-W."/>
        </authorList>
    </citation>
    <scope>NUCLEOTIDE SEQUENCE [LARGE SCALE GENOMIC DNA]</scope>
    <source>
        <strain evidence="3 4">2DFW10M-5</strain>
    </source>
</reference>
<feature type="domain" description="SGNH hydrolase-type esterase" evidence="2">
    <location>
        <begin position="195"/>
        <end position="377"/>
    </location>
</feature>
<organism evidence="3 4">
    <name type="scientific">Gryllotalpicola protaetiae</name>
    <dbReference type="NCBI Taxonomy" id="2419771"/>
    <lineage>
        <taxon>Bacteria</taxon>
        <taxon>Bacillati</taxon>
        <taxon>Actinomycetota</taxon>
        <taxon>Actinomycetes</taxon>
        <taxon>Micrococcales</taxon>
        <taxon>Microbacteriaceae</taxon>
        <taxon>Gryllotalpicola</taxon>
    </lineage>
</organism>
<dbReference type="PANTHER" id="PTHR43784">
    <property type="entry name" value="GDSL-LIKE LIPASE/ACYLHYDROLASE, PUTATIVE (AFU_ORTHOLOGUE AFUA_2G00820)-RELATED"/>
    <property type="match status" value="1"/>
</dbReference>
<dbReference type="SUPFAM" id="SSF52266">
    <property type="entry name" value="SGNH hydrolase"/>
    <property type="match status" value="1"/>
</dbReference>
<dbReference type="Pfam" id="PF13472">
    <property type="entry name" value="Lipase_GDSL_2"/>
    <property type="match status" value="1"/>
</dbReference>
<dbReference type="PANTHER" id="PTHR43784:SF2">
    <property type="entry name" value="GDSL-LIKE LIPASE_ACYLHYDROLASE, PUTATIVE (AFU_ORTHOLOGUE AFUA_2G00820)-RELATED"/>
    <property type="match status" value="1"/>
</dbReference>
<dbReference type="Proteomes" id="UP000275069">
    <property type="component" value="Chromosome"/>
</dbReference>
<dbReference type="EMBL" id="CP032624">
    <property type="protein sequence ID" value="AYG05259.1"/>
    <property type="molecule type" value="Genomic_DNA"/>
</dbReference>
<dbReference type="KEGG" id="gry:D7I44_03950"/>
<dbReference type="AlphaFoldDB" id="A0A387BWH4"/>
<dbReference type="Gene3D" id="3.40.50.1110">
    <property type="entry name" value="SGNH hydrolase"/>
    <property type="match status" value="1"/>
</dbReference>